<dbReference type="AlphaFoldDB" id="Q9GYW9"/>
<sequence length="344" mass="38621">MQSFVVFLTVLVGTALANPMVVTSDDLKQQNREISSKEYLKRVFQGSDVAFVGKESQDIVEKLNDLGLRKAAAIALQVDLRSIIRDSDVSSVTLCMPSDKAVQKWRQELPESLRPDKEESLKNLVKAWIIPERIGSTEIRDNQKVQSLNGAKLRFNIYRDDIKKELTVNGAPIVDADVTFAKGLIQVVEKVIYPLPFGDVIETLGDNFVFSVFVNFVRQADLVNEVESDPITVLVPTIDAFMELPMDVLNDLDRDSEKLRNVLRYHVISDVRYSASLSSGQRIQAANGQDVFITRDNDDQIFLNTLADLSKTAKVIERDIPTTNGVIHVIDQVLLPPQRHFILV</sequence>
<dbReference type="PANTHER" id="PTHR10900:SF124">
    <property type="entry name" value="FI05614P"/>
    <property type="match status" value="1"/>
</dbReference>
<protein>
    <submittedName>
        <fullName evidence="3">30 kDa yolk granule protein YP30</fullName>
    </submittedName>
</protein>
<feature type="chain" id="PRO_5004330742" evidence="1">
    <location>
        <begin position="18"/>
        <end position="344"/>
    </location>
</feature>
<dbReference type="GO" id="GO:0031012">
    <property type="term" value="C:extracellular matrix"/>
    <property type="evidence" value="ECO:0007669"/>
    <property type="project" value="TreeGrafter"/>
</dbReference>
<dbReference type="SUPFAM" id="SSF82153">
    <property type="entry name" value="FAS1 domain"/>
    <property type="match status" value="2"/>
</dbReference>
<name>Q9GYW9_LYTVA</name>
<feature type="signal peptide" evidence="1">
    <location>
        <begin position="1"/>
        <end position="17"/>
    </location>
</feature>
<dbReference type="PANTHER" id="PTHR10900">
    <property type="entry name" value="PERIOSTIN-RELATED"/>
    <property type="match status" value="1"/>
</dbReference>
<dbReference type="GO" id="GO:0050839">
    <property type="term" value="F:cell adhesion molecule binding"/>
    <property type="evidence" value="ECO:0007669"/>
    <property type="project" value="TreeGrafter"/>
</dbReference>
<evidence type="ECO:0000313" key="3">
    <source>
        <dbReference type="EMBL" id="AAG02421.1"/>
    </source>
</evidence>
<dbReference type="GO" id="GO:0007155">
    <property type="term" value="P:cell adhesion"/>
    <property type="evidence" value="ECO:0007669"/>
    <property type="project" value="TreeGrafter"/>
</dbReference>
<dbReference type="FunFam" id="2.30.180.10:FF:000079">
    <property type="entry name" value="Chromosome 1, whole genome shotgun sequence"/>
    <property type="match status" value="1"/>
</dbReference>
<feature type="domain" description="FAS1" evidence="2">
    <location>
        <begin position="197"/>
        <end position="334"/>
    </location>
</feature>
<keyword evidence="1" id="KW-0732">Signal</keyword>
<dbReference type="FunFam" id="2.30.180.10:FF:000032">
    <property type="entry name" value="Fasciclin domain-containing protein, putative"/>
    <property type="match status" value="1"/>
</dbReference>
<reference evidence="3" key="1">
    <citation type="journal article" date="2000" name="Dev. Growth Differ.">
        <title>Direct molecular interaction of a conserved yolk granule protein in sea urchins.</title>
        <authorList>
            <person name="Wessel G.M."/>
            <person name="Zaydfudim V."/>
            <person name="Hsu J."/>
            <person name="Laidlaw M."/>
            <person name="Brooks J.M."/>
        </authorList>
    </citation>
    <scope>NUCLEOTIDE SEQUENCE</scope>
</reference>
<dbReference type="OrthoDB" id="286301at2759"/>
<dbReference type="Pfam" id="PF02469">
    <property type="entry name" value="Fasciclin"/>
    <property type="match status" value="2"/>
</dbReference>
<dbReference type="InterPro" id="IPR036378">
    <property type="entry name" value="FAS1_dom_sf"/>
</dbReference>
<evidence type="ECO:0000256" key="1">
    <source>
        <dbReference type="SAM" id="SignalP"/>
    </source>
</evidence>
<dbReference type="Gene3D" id="2.30.180.10">
    <property type="entry name" value="FAS1 domain"/>
    <property type="match status" value="2"/>
</dbReference>
<feature type="domain" description="FAS1" evidence="2">
    <location>
        <begin position="56"/>
        <end position="192"/>
    </location>
</feature>
<evidence type="ECO:0000259" key="2">
    <source>
        <dbReference type="PROSITE" id="PS50213"/>
    </source>
</evidence>
<dbReference type="PROSITE" id="PS50213">
    <property type="entry name" value="FAS1"/>
    <property type="match status" value="2"/>
</dbReference>
<dbReference type="EMBL" id="AF289086">
    <property type="protein sequence ID" value="AAG02421.1"/>
    <property type="molecule type" value="mRNA"/>
</dbReference>
<dbReference type="InterPro" id="IPR000782">
    <property type="entry name" value="FAS1_domain"/>
</dbReference>
<dbReference type="GO" id="GO:0030198">
    <property type="term" value="P:extracellular matrix organization"/>
    <property type="evidence" value="ECO:0007669"/>
    <property type="project" value="TreeGrafter"/>
</dbReference>
<dbReference type="GO" id="GO:0005615">
    <property type="term" value="C:extracellular space"/>
    <property type="evidence" value="ECO:0007669"/>
    <property type="project" value="TreeGrafter"/>
</dbReference>
<organism evidence="3">
    <name type="scientific">Lytechinus variegatus</name>
    <name type="common">Green sea urchin</name>
    <name type="synonym">Echinus variegatus</name>
    <dbReference type="NCBI Taxonomy" id="7654"/>
    <lineage>
        <taxon>Eukaryota</taxon>
        <taxon>Metazoa</taxon>
        <taxon>Echinodermata</taxon>
        <taxon>Eleutherozoa</taxon>
        <taxon>Echinozoa</taxon>
        <taxon>Echinoidea</taxon>
        <taxon>Euechinoidea</taxon>
        <taxon>Echinacea</taxon>
        <taxon>Temnopleuroida</taxon>
        <taxon>Toxopneustidae</taxon>
        <taxon>Lytechinus</taxon>
    </lineage>
</organism>
<proteinExistence type="evidence at transcript level"/>
<accession>Q9GYW9</accession>
<dbReference type="InterPro" id="IPR050904">
    <property type="entry name" value="Adhesion/Biosynth-related"/>
</dbReference>
<dbReference type="SMART" id="SM00554">
    <property type="entry name" value="FAS1"/>
    <property type="match status" value="2"/>
</dbReference>